<dbReference type="SMR" id="B3N0E6"/>
<dbReference type="STRING" id="7217.B3N0E6"/>
<dbReference type="PIRSF" id="PIRSF005673">
    <property type="entry name" value="Importin_alpha"/>
    <property type="match status" value="1"/>
</dbReference>
<dbReference type="GO" id="GO:0006606">
    <property type="term" value="P:protein import into nucleus"/>
    <property type="evidence" value="ECO:0007669"/>
    <property type="project" value="InterPro"/>
</dbReference>
<dbReference type="PROSITE" id="PS51214">
    <property type="entry name" value="IBB"/>
    <property type="match status" value="1"/>
</dbReference>
<gene>
    <name evidence="9" type="primary">Dana\alphaKap2B</name>
    <name evidence="9" type="synonym">alphaKap2B</name>
    <name evidence="9" type="synonym">Dana\GF21735</name>
    <name evidence="9" type="synonym">dana_GLEANR_5642</name>
    <name evidence="9" type="ORF">GF21735</name>
</gene>
<dbReference type="HOGENOM" id="CLU_018084_6_0_1"/>
<feature type="repeat" description="ARM" evidence="5">
    <location>
        <begin position="162"/>
        <end position="205"/>
    </location>
</feature>
<dbReference type="OMA" id="WCITNTI"/>
<keyword evidence="2 6" id="KW-0813">Transport</keyword>
<proteinExistence type="inferred from homology"/>
<dbReference type="InterPro" id="IPR002652">
    <property type="entry name" value="Importin-a_IBB"/>
</dbReference>
<dbReference type="InterPro" id="IPR036975">
    <property type="entry name" value="Importin-a_IBB_sf"/>
</dbReference>
<dbReference type="InterPro" id="IPR024931">
    <property type="entry name" value="Importin_alpha"/>
</dbReference>
<comment type="similarity">
    <text evidence="1">Belongs to the importin alpha family.</text>
</comment>
<protein>
    <submittedName>
        <fullName evidence="9">Alpha Karyopherin-2B</fullName>
    </submittedName>
</protein>
<evidence type="ECO:0000256" key="3">
    <source>
        <dbReference type="ARBA" id="ARBA00022737"/>
    </source>
</evidence>
<dbReference type="OrthoDB" id="29145at2759"/>
<dbReference type="Proteomes" id="UP000007801">
    <property type="component" value="Unassembled WGS sequence"/>
</dbReference>
<dbReference type="InterPro" id="IPR032413">
    <property type="entry name" value="Arm_3"/>
</dbReference>
<keyword evidence="3" id="KW-0677">Repeat</keyword>
<dbReference type="PANTHER" id="PTHR23316">
    <property type="entry name" value="IMPORTIN ALPHA"/>
    <property type="match status" value="1"/>
</dbReference>
<organism evidence="9 10">
    <name type="scientific">Drosophila ananassae</name>
    <name type="common">Fruit fly</name>
    <dbReference type="NCBI Taxonomy" id="7217"/>
    <lineage>
        <taxon>Eukaryota</taxon>
        <taxon>Metazoa</taxon>
        <taxon>Ecdysozoa</taxon>
        <taxon>Arthropoda</taxon>
        <taxon>Hexapoda</taxon>
        <taxon>Insecta</taxon>
        <taxon>Pterygota</taxon>
        <taxon>Neoptera</taxon>
        <taxon>Endopterygota</taxon>
        <taxon>Diptera</taxon>
        <taxon>Brachycera</taxon>
        <taxon>Muscomorpha</taxon>
        <taxon>Ephydroidea</taxon>
        <taxon>Drosophilidae</taxon>
        <taxon>Drosophila</taxon>
        <taxon>Sophophora</taxon>
    </lineage>
</organism>
<evidence type="ECO:0000256" key="5">
    <source>
        <dbReference type="PROSITE-ProRule" id="PRU00259"/>
    </source>
</evidence>
<dbReference type="GO" id="GO:0009653">
    <property type="term" value="P:anatomical structure morphogenesis"/>
    <property type="evidence" value="ECO:0007669"/>
    <property type="project" value="UniProtKB-ARBA"/>
</dbReference>
<dbReference type="SUPFAM" id="SSF48371">
    <property type="entry name" value="ARM repeat"/>
    <property type="match status" value="1"/>
</dbReference>
<dbReference type="InterPro" id="IPR000225">
    <property type="entry name" value="Armadillo"/>
</dbReference>
<dbReference type="Gene3D" id="1.25.10.10">
    <property type="entry name" value="Leucine-rich Repeat Variant"/>
    <property type="match status" value="1"/>
</dbReference>
<sequence>MDKPGPGPNQSVYKKGGYDPEESRSRRHEVTVELRKSKKEDELMKRRNIGQELQSDTDSKTKTPQMMEYENNNDDEEMKDVEKNNMQIMLYSNNNNEAKPKANDKDNGSGDDIDVVMNTVQEIMLAVGGSIDEEYQFLGIQSARKLLSHLRHPPIDMLIHYGLLPYCVEFLKRHHNPKLQLEAAWTLTNVASGTSEQTMAVVNAGAVPHLVALLRSKSKDVVEQAIWALSNISGDGPECRDLVHCFNIIDYILPLLNVPDPITFGRNLTWLIAVLCRGPMEPPSFSQVARLLPHLVHQLNNTPDIQVLSNTVWAFTYMTDRNYHQIRVVLQSGAVPRIIGFLDHANIAVLMPALRCIANIITKSDELTDLMISLGVLPYLAKLLQHEKLVVIKLTSWIVSNMSYNQNHIQAMLEAHVYTQLGKIMSQGDFRIQREVVWCITNTIASATPLQNITMVDDCGVLKPFVEMLGSQDTRTLLIVLTGIGSLFNLAVKLGATPSFCLKFEELGGLDRVEKLQMHYHMDVYEMAFEIIDTYYPEVEDSGGNHRAPKQRSPRRGAGDGASQEELEAALTGPGSAGPGLSADGQSFELSGPPMPEGGFHF</sequence>
<keyword evidence="10" id="KW-1185">Reference proteome</keyword>
<dbReference type="PROSITE" id="PS50176">
    <property type="entry name" value="ARM_REPEAT"/>
    <property type="match status" value="2"/>
</dbReference>
<dbReference type="EMBL" id="CH902640">
    <property type="protein sequence ID" value="EDV38350.1"/>
    <property type="molecule type" value="Genomic_DNA"/>
</dbReference>
<evidence type="ECO:0000256" key="1">
    <source>
        <dbReference type="ARBA" id="ARBA00010394"/>
    </source>
</evidence>
<feature type="repeat" description="ARM" evidence="5">
    <location>
        <begin position="205"/>
        <end position="233"/>
    </location>
</feature>
<reference evidence="9 10" key="1">
    <citation type="journal article" date="2007" name="Nature">
        <title>Evolution of genes and genomes on the Drosophila phylogeny.</title>
        <authorList>
            <consortium name="Drosophila 12 Genomes Consortium"/>
            <person name="Clark A.G."/>
            <person name="Eisen M.B."/>
            <person name="Smith D.R."/>
            <person name="Bergman C.M."/>
            <person name="Oliver B."/>
            <person name="Markow T.A."/>
            <person name="Kaufman T.C."/>
            <person name="Kellis M."/>
            <person name="Gelbart W."/>
            <person name="Iyer V.N."/>
            <person name="Pollard D.A."/>
            <person name="Sackton T.B."/>
            <person name="Larracuente A.M."/>
            <person name="Singh N.D."/>
            <person name="Abad J.P."/>
            <person name="Abt D.N."/>
            <person name="Adryan B."/>
            <person name="Aguade M."/>
            <person name="Akashi H."/>
            <person name="Anderson W.W."/>
            <person name="Aquadro C.F."/>
            <person name="Ardell D.H."/>
            <person name="Arguello R."/>
            <person name="Artieri C.G."/>
            <person name="Barbash D.A."/>
            <person name="Barker D."/>
            <person name="Barsanti P."/>
            <person name="Batterham P."/>
            <person name="Batzoglou S."/>
            <person name="Begun D."/>
            <person name="Bhutkar A."/>
            <person name="Blanco E."/>
            <person name="Bosak S.A."/>
            <person name="Bradley R.K."/>
            <person name="Brand A.D."/>
            <person name="Brent M.R."/>
            <person name="Brooks A.N."/>
            <person name="Brown R.H."/>
            <person name="Butlin R.K."/>
            <person name="Caggese C."/>
            <person name="Calvi B.R."/>
            <person name="Bernardo de Carvalho A."/>
            <person name="Caspi A."/>
            <person name="Castrezana S."/>
            <person name="Celniker S.E."/>
            <person name="Chang J.L."/>
            <person name="Chapple C."/>
            <person name="Chatterji S."/>
            <person name="Chinwalla A."/>
            <person name="Civetta A."/>
            <person name="Clifton S.W."/>
            <person name="Comeron J.M."/>
            <person name="Costello J.C."/>
            <person name="Coyne J.A."/>
            <person name="Daub J."/>
            <person name="David R.G."/>
            <person name="Delcher A.L."/>
            <person name="Delehaunty K."/>
            <person name="Do C.B."/>
            <person name="Ebling H."/>
            <person name="Edwards K."/>
            <person name="Eickbush T."/>
            <person name="Evans J.D."/>
            <person name="Filipski A."/>
            <person name="Findeiss S."/>
            <person name="Freyhult E."/>
            <person name="Fulton L."/>
            <person name="Fulton R."/>
            <person name="Garcia A.C."/>
            <person name="Gardiner A."/>
            <person name="Garfield D.A."/>
            <person name="Garvin B.E."/>
            <person name="Gibson G."/>
            <person name="Gilbert D."/>
            <person name="Gnerre S."/>
            <person name="Godfrey J."/>
            <person name="Good R."/>
            <person name="Gotea V."/>
            <person name="Gravely B."/>
            <person name="Greenberg A.J."/>
            <person name="Griffiths-Jones S."/>
            <person name="Gross S."/>
            <person name="Guigo R."/>
            <person name="Gustafson E.A."/>
            <person name="Haerty W."/>
            <person name="Hahn M.W."/>
            <person name="Halligan D.L."/>
            <person name="Halpern A.L."/>
            <person name="Halter G.M."/>
            <person name="Han M.V."/>
            <person name="Heger A."/>
            <person name="Hillier L."/>
            <person name="Hinrichs A.S."/>
            <person name="Holmes I."/>
            <person name="Hoskins R.A."/>
            <person name="Hubisz M.J."/>
            <person name="Hultmark D."/>
            <person name="Huntley M.A."/>
            <person name="Jaffe D.B."/>
            <person name="Jagadeeshan S."/>
            <person name="Jeck W.R."/>
            <person name="Johnson J."/>
            <person name="Jones C.D."/>
            <person name="Jordan W.C."/>
            <person name="Karpen G.H."/>
            <person name="Kataoka E."/>
            <person name="Keightley P.D."/>
            <person name="Kheradpour P."/>
            <person name="Kirkness E.F."/>
            <person name="Koerich L.B."/>
            <person name="Kristiansen K."/>
            <person name="Kudrna D."/>
            <person name="Kulathinal R.J."/>
            <person name="Kumar S."/>
            <person name="Kwok R."/>
            <person name="Lander E."/>
            <person name="Langley C.H."/>
            <person name="Lapoint R."/>
            <person name="Lazzaro B.P."/>
            <person name="Lee S.J."/>
            <person name="Levesque L."/>
            <person name="Li R."/>
            <person name="Lin C.F."/>
            <person name="Lin M.F."/>
            <person name="Lindblad-Toh K."/>
            <person name="Llopart A."/>
            <person name="Long M."/>
            <person name="Low L."/>
            <person name="Lozovsky E."/>
            <person name="Lu J."/>
            <person name="Luo M."/>
            <person name="Machado C.A."/>
            <person name="Makalowski W."/>
            <person name="Marzo M."/>
            <person name="Matsuda M."/>
            <person name="Matzkin L."/>
            <person name="McAllister B."/>
            <person name="McBride C.S."/>
            <person name="McKernan B."/>
            <person name="McKernan K."/>
            <person name="Mendez-Lago M."/>
            <person name="Minx P."/>
            <person name="Mollenhauer M.U."/>
            <person name="Montooth K."/>
            <person name="Mount S.M."/>
            <person name="Mu X."/>
            <person name="Myers E."/>
            <person name="Negre B."/>
            <person name="Newfeld S."/>
            <person name="Nielsen R."/>
            <person name="Noor M.A."/>
            <person name="O'Grady P."/>
            <person name="Pachter L."/>
            <person name="Papaceit M."/>
            <person name="Parisi M.J."/>
            <person name="Parisi M."/>
            <person name="Parts L."/>
            <person name="Pedersen J.S."/>
            <person name="Pesole G."/>
            <person name="Phillippy A.M."/>
            <person name="Ponting C.P."/>
            <person name="Pop M."/>
            <person name="Porcelli D."/>
            <person name="Powell J.R."/>
            <person name="Prohaska S."/>
            <person name="Pruitt K."/>
            <person name="Puig M."/>
            <person name="Quesneville H."/>
            <person name="Ram K.R."/>
            <person name="Rand D."/>
            <person name="Rasmussen M.D."/>
            <person name="Reed L.K."/>
            <person name="Reenan R."/>
            <person name="Reily A."/>
            <person name="Remington K.A."/>
            <person name="Rieger T.T."/>
            <person name="Ritchie M.G."/>
            <person name="Robin C."/>
            <person name="Rogers Y.H."/>
            <person name="Rohde C."/>
            <person name="Rozas J."/>
            <person name="Rubenfield M.J."/>
            <person name="Ruiz A."/>
            <person name="Russo S."/>
            <person name="Salzberg S.L."/>
            <person name="Sanchez-Gracia A."/>
            <person name="Saranga D.J."/>
            <person name="Sato H."/>
            <person name="Schaeffer S.W."/>
            <person name="Schatz M.C."/>
            <person name="Schlenke T."/>
            <person name="Schwartz R."/>
            <person name="Segarra C."/>
            <person name="Singh R.S."/>
            <person name="Sirot L."/>
            <person name="Sirota M."/>
            <person name="Sisneros N.B."/>
            <person name="Smith C.D."/>
            <person name="Smith T.F."/>
            <person name="Spieth J."/>
            <person name="Stage D.E."/>
            <person name="Stark A."/>
            <person name="Stephan W."/>
            <person name="Strausberg R.L."/>
            <person name="Strempel S."/>
            <person name="Sturgill D."/>
            <person name="Sutton G."/>
            <person name="Sutton G.G."/>
            <person name="Tao W."/>
            <person name="Teichmann S."/>
            <person name="Tobari Y.N."/>
            <person name="Tomimura Y."/>
            <person name="Tsolas J.M."/>
            <person name="Valente V.L."/>
            <person name="Venter E."/>
            <person name="Venter J.C."/>
            <person name="Vicario S."/>
            <person name="Vieira F.G."/>
            <person name="Vilella A.J."/>
            <person name="Villasante A."/>
            <person name="Walenz B."/>
            <person name="Wang J."/>
            <person name="Wasserman M."/>
            <person name="Watts T."/>
            <person name="Wilson D."/>
            <person name="Wilson R.K."/>
            <person name="Wing R.A."/>
            <person name="Wolfner M.F."/>
            <person name="Wong A."/>
            <person name="Wong G.K."/>
            <person name="Wu C.I."/>
            <person name="Wu G."/>
            <person name="Yamamoto D."/>
            <person name="Yang H.P."/>
            <person name="Yang S.P."/>
            <person name="Yorke J.A."/>
            <person name="Yoshida K."/>
            <person name="Zdobnov E."/>
            <person name="Zhang P."/>
            <person name="Zhang Y."/>
            <person name="Zimin A.V."/>
            <person name="Baldwin J."/>
            <person name="Abdouelleil A."/>
            <person name="Abdulkadir J."/>
            <person name="Abebe A."/>
            <person name="Abera B."/>
            <person name="Abreu J."/>
            <person name="Acer S.C."/>
            <person name="Aftuck L."/>
            <person name="Alexander A."/>
            <person name="An P."/>
            <person name="Anderson E."/>
            <person name="Anderson S."/>
            <person name="Arachi H."/>
            <person name="Azer M."/>
            <person name="Bachantsang P."/>
            <person name="Barry A."/>
            <person name="Bayul T."/>
            <person name="Berlin A."/>
            <person name="Bessette D."/>
            <person name="Bloom T."/>
            <person name="Blye J."/>
            <person name="Boguslavskiy L."/>
            <person name="Bonnet C."/>
            <person name="Boukhgalter B."/>
            <person name="Bourzgui I."/>
            <person name="Brown A."/>
            <person name="Cahill P."/>
            <person name="Channer S."/>
            <person name="Cheshatsang Y."/>
            <person name="Chuda L."/>
            <person name="Citroen M."/>
            <person name="Collymore A."/>
            <person name="Cooke P."/>
            <person name="Costello M."/>
            <person name="D'Aco K."/>
            <person name="Daza R."/>
            <person name="De Haan G."/>
            <person name="DeGray S."/>
            <person name="DeMaso C."/>
            <person name="Dhargay N."/>
            <person name="Dooley K."/>
            <person name="Dooley E."/>
            <person name="Doricent M."/>
            <person name="Dorje P."/>
            <person name="Dorjee K."/>
            <person name="Dupes A."/>
            <person name="Elong R."/>
            <person name="Falk J."/>
            <person name="Farina A."/>
            <person name="Faro S."/>
            <person name="Ferguson D."/>
            <person name="Fisher S."/>
            <person name="Foley C.D."/>
            <person name="Franke A."/>
            <person name="Friedrich D."/>
            <person name="Gadbois L."/>
            <person name="Gearin G."/>
            <person name="Gearin C.R."/>
            <person name="Giannoukos G."/>
            <person name="Goode T."/>
            <person name="Graham J."/>
            <person name="Grandbois E."/>
            <person name="Grewal S."/>
            <person name="Gyaltsen K."/>
            <person name="Hafez N."/>
            <person name="Hagos B."/>
            <person name="Hall J."/>
            <person name="Henson C."/>
            <person name="Hollinger A."/>
            <person name="Honan T."/>
            <person name="Huard M.D."/>
            <person name="Hughes L."/>
            <person name="Hurhula B."/>
            <person name="Husby M.E."/>
            <person name="Kamat A."/>
            <person name="Kanga B."/>
            <person name="Kashin S."/>
            <person name="Khazanovich D."/>
            <person name="Kisner P."/>
            <person name="Lance K."/>
            <person name="Lara M."/>
            <person name="Lee W."/>
            <person name="Lennon N."/>
            <person name="Letendre F."/>
            <person name="LeVine R."/>
            <person name="Lipovsky A."/>
            <person name="Liu X."/>
            <person name="Liu J."/>
            <person name="Liu S."/>
            <person name="Lokyitsang T."/>
            <person name="Lokyitsang Y."/>
            <person name="Lubonja R."/>
            <person name="Lui A."/>
            <person name="MacDonald P."/>
            <person name="Magnisalis V."/>
            <person name="Maru K."/>
            <person name="Matthews C."/>
            <person name="McCusker W."/>
            <person name="McDonough S."/>
            <person name="Mehta T."/>
            <person name="Meldrim J."/>
            <person name="Meneus L."/>
            <person name="Mihai O."/>
            <person name="Mihalev A."/>
            <person name="Mihova T."/>
            <person name="Mittelman R."/>
            <person name="Mlenga V."/>
            <person name="Montmayeur A."/>
            <person name="Mulrain L."/>
            <person name="Navidi A."/>
            <person name="Naylor J."/>
            <person name="Negash T."/>
            <person name="Nguyen T."/>
            <person name="Nguyen N."/>
            <person name="Nicol R."/>
            <person name="Norbu C."/>
            <person name="Norbu N."/>
            <person name="Novod N."/>
            <person name="O'Neill B."/>
            <person name="Osman S."/>
            <person name="Markiewicz E."/>
            <person name="Oyono O.L."/>
            <person name="Patti C."/>
            <person name="Phunkhang P."/>
            <person name="Pierre F."/>
            <person name="Priest M."/>
            <person name="Raghuraman S."/>
            <person name="Rege F."/>
            <person name="Reyes R."/>
            <person name="Rise C."/>
            <person name="Rogov P."/>
            <person name="Ross K."/>
            <person name="Ryan E."/>
            <person name="Settipalli S."/>
            <person name="Shea T."/>
            <person name="Sherpa N."/>
            <person name="Shi L."/>
            <person name="Shih D."/>
            <person name="Sparrow T."/>
            <person name="Spaulding J."/>
            <person name="Stalker J."/>
            <person name="Stange-Thomann N."/>
            <person name="Stavropoulos S."/>
            <person name="Stone C."/>
            <person name="Strader C."/>
            <person name="Tesfaye S."/>
            <person name="Thomson T."/>
            <person name="Thoulutsang Y."/>
            <person name="Thoulutsang D."/>
            <person name="Topham K."/>
            <person name="Topping I."/>
            <person name="Tsamla T."/>
            <person name="Vassiliev H."/>
            <person name="Vo A."/>
            <person name="Wangchuk T."/>
            <person name="Wangdi T."/>
            <person name="Weiand M."/>
            <person name="Wilkinson J."/>
            <person name="Wilson A."/>
            <person name="Yadav S."/>
            <person name="Young G."/>
            <person name="Yu Q."/>
            <person name="Zembek L."/>
            <person name="Zhong D."/>
            <person name="Zimmer A."/>
            <person name="Zwirko Z."/>
            <person name="Jaffe D.B."/>
            <person name="Alvarez P."/>
            <person name="Brockman W."/>
            <person name="Butler J."/>
            <person name="Chin C."/>
            <person name="Gnerre S."/>
            <person name="Grabherr M."/>
            <person name="Kleber M."/>
            <person name="Mauceli E."/>
            <person name="MacCallum I."/>
        </authorList>
    </citation>
    <scope>NUCLEOTIDE SEQUENCE [LARGE SCALE GENOMIC DNA]</scope>
    <source>
        <strain evidence="10">Tucson 14024-0371.13</strain>
    </source>
</reference>
<dbReference type="InterPro" id="IPR011989">
    <property type="entry name" value="ARM-like"/>
</dbReference>
<name>B3N0E6_DROAN</name>
<dbReference type="Pfam" id="PF01749">
    <property type="entry name" value="IBB"/>
    <property type="match status" value="1"/>
</dbReference>
<accession>B3N0E6</accession>
<dbReference type="GO" id="GO:0061608">
    <property type="term" value="F:nuclear import signal receptor activity"/>
    <property type="evidence" value="ECO:0007669"/>
    <property type="project" value="InterPro"/>
</dbReference>
<dbReference type="AlphaFoldDB" id="B3N0E6"/>
<evidence type="ECO:0000313" key="9">
    <source>
        <dbReference type="EMBL" id="EDV38350.1"/>
    </source>
</evidence>
<feature type="region of interest" description="Disordered" evidence="7">
    <location>
        <begin position="540"/>
        <end position="602"/>
    </location>
</feature>
<dbReference type="PhylomeDB" id="B3N0E6"/>
<keyword evidence="4" id="KW-0653">Protein transport</keyword>
<dbReference type="eggNOG" id="KOG0166">
    <property type="taxonomic scope" value="Eukaryota"/>
</dbReference>
<dbReference type="InterPro" id="IPR016024">
    <property type="entry name" value="ARM-type_fold"/>
</dbReference>
<feature type="compositionally biased region" description="Basic and acidic residues" evidence="7">
    <location>
        <begin position="16"/>
        <end position="45"/>
    </location>
</feature>
<dbReference type="SMART" id="SM00185">
    <property type="entry name" value="ARM"/>
    <property type="match status" value="7"/>
</dbReference>
<dbReference type="GO" id="GO:0005737">
    <property type="term" value="C:cytoplasm"/>
    <property type="evidence" value="ECO:0007669"/>
    <property type="project" value="InterPro"/>
</dbReference>
<dbReference type="Gene3D" id="1.20.5.690">
    <property type="entry name" value="Importin-alpha, importin-beta-binding domain"/>
    <property type="match status" value="1"/>
</dbReference>
<evidence type="ECO:0000313" key="10">
    <source>
        <dbReference type="Proteomes" id="UP000007801"/>
    </source>
</evidence>
<evidence type="ECO:0000259" key="8">
    <source>
        <dbReference type="PROSITE" id="PS51214"/>
    </source>
</evidence>
<feature type="domain" description="IBB" evidence="8">
    <location>
        <begin position="1"/>
        <end position="56"/>
    </location>
</feature>
<dbReference type="Pfam" id="PF16186">
    <property type="entry name" value="Arm_3"/>
    <property type="match status" value="1"/>
</dbReference>
<evidence type="ECO:0000256" key="7">
    <source>
        <dbReference type="SAM" id="MobiDB-lite"/>
    </source>
</evidence>
<evidence type="ECO:0000256" key="6">
    <source>
        <dbReference type="PROSITE-ProRule" id="PRU00561"/>
    </source>
</evidence>
<feature type="region of interest" description="Disordered" evidence="7">
    <location>
        <begin position="1"/>
        <end position="69"/>
    </location>
</feature>
<evidence type="ECO:0000256" key="2">
    <source>
        <dbReference type="ARBA" id="ARBA00022448"/>
    </source>
</evidence>
<evidence type="ECO:0000256" key="4">
    <source>
        <dbReference type="ARBA" id="ARBA00022927"/>
    </source>
</evidence>
<dbReference type="InParanoid" id="B3N0E6"/>
<dbReference type="Pfam" id="PF00514">
    <property type="entry name" value="Arm"/>
    <property type="match status" value="3"/>
</dbReference>